<reference evidence="4" key="1">
    <citation type="submission" date="2021-01" db="EMBL/GenBank/DDBJ databases">
        <authorList>
            <consortium name="Genoscope - CEA"/>
            <person name="William W."/>
        </authorList>
    </citation>
    <scope>NUCLEOTIDE SEQUENCE</scope>
</reference>
<dbReference type="InterPro" id="IPR045093">
    <property type="entry name" value="Cullin"/>
</dbReference>
<dbReference type="PROSITE" id="PS50069">
    <property type="entry name" value="CULLIN_2"/>
    <property type="match status" value="1"/>
</dbReference>
<comment type="similarity">
    <text evidence="1 2">Belongs to the cullin family.</text>
</comment>
<dbReference type="PANTHER" id="PTHR11932">
    <property type="entry name" value="CULLIN"/>
    <property type="match status" value="1"/>
</dbReference>
<evidence type="ECO:0000313" key="4">
    <source>
        <dbReference type="EMBL" id="CAD8047760.1"/>
    </source>
</evidence>
<evidence type="ECO:0000256" key="2">
    <source>
        <dbReference type="RuleBase" id="RU003829"/>
    </source>
</evidence>
<protein>
    <recommendedName>
        <fullName evidence="3">Cullin family profile domain-containing protein</fullName>
    </recommendedName>
</protein>
<evidence type="ECO:0000256" key="1">
    <source>
        <dbReference type="PROSITE-ProRule" id="PRU00330"/>
    </source>
</evidence>
<dbReference type="InterPro" id="IPR019559">
    <property type="entry name" value="Cullin_neddylation_domain"/>
</dbReference>
<feature type="domain" description="Cullin family profile" evidence="3">
    <location>
        <begin position="415"/>
        <end position="648"/>
    </location>
</feature>
<dbReference type="EMBL" id="CAJJDM010000009">
    <property type="protein sequence ID" value="CAD8047760.1"/>
    <property type="molecule type" value="Genomic_DNA"/>
</dbReference>
<sequence>MNQENNQNYIENLEAYTHQFCSQLRSNETVTMSRAKYMVLYNWTYEFQSNQIIKLKTIFEDWLLKYFETQMIPILKNSQDFIETFNFELGLFKSILRYFSILFNNYDTIKGSLSLYIVEIGLLNFDKYVLSHDQIKLRYKDSLVNILNQIRLSNNPNKKQQLKNFIEILDLNIWGQNQRLEIISVEKQVLIKAKYNSKKMASLPNPQLTYDTFLYDAVQEGTRKMYSEISQTWISSGSSNQYIKLATQQMIIEEQLQDQFYNKFSRSNNIFKTIINELLELKVDQILQNPQDGLQQQFIQLKSSEDLSPITKIYQLFKKTQNYIEKLLIEFQIFVRNQITQVLTESEENSQQQQIKQGQQQQANKNLQIHQAQIDNLQKIYEYCITLVQICFEDSHRFRNHMELTFKEKLNQAERFLDKLSMYINVSLKDKLKETSNEEDRQKFEKFNKNILAFIQLINSKGKLFQKITDNLKNRIFKGEIKNQGYEEEFLKSLRRGHPEHLPSDLLTVWKDFKYYRNLDNEVQTLLFNKKILQGTNVQFTIFTRTNSLKEFNTQNRKDQVKPPLMIQQAINLMEQFYSIKQQTEKKSLIWNYRVGQSTINYRFGPQTQQVGKIIVSNLQLFIILYLKQYGGRSKPELLNDTGISYEEELSQQMENLVDSRLIVEIDGKFYLQKEQTKLKMQIIPNRPITLVPKKVAENSEDQILLKKERDLKIQSCIVRLMKTNKVMYYPQIFAGVQKGLLGYYDFSAQDILAQIDELINSNYIKRDEKINNKFQYTPV</sequence>
<dbReference type="OMA" id="ICEMLEQ"/>
<comment type="caution">
    <text evidence="4">The sequence shown here is derived from an EMBL/GenBank/DDBJ whole genome shotgun (WGS) entry which is preliminary data.</text>
</comment>
<proteinExistence type="inferred from homology"/>
<organism evidence="4 5">
    <name type="scientific">Paramecium primaurelia</name>
    <dbReference type="NCBI Taxonomy" id="5886"/>
    <lineage>
        <taxon>Eukaryota</taxon>
        <taxon>Sar</taxon>
        <taxon>Alveolata</taxon>
        <taxon>Ciliophora</taxon>
        <taxon>Intramacronucleata</taxon>
        <taxon>Oligohymenophorea</taxon>
        <taxon>Peniculida</taxon>
        <taxon>Parameciidae</taxon>
        <taxon>Paramecium</taxon>
    </lineage>
</organism>
<evidence type="ECO:0000259" key="3">
    <source>
        <dbReference type="PROSITE" id="PS50069"/>
    </source>
</evidence>
<dbReference type="Pfam" id="PF00888">
    <property type="entry name" value="Cullin"/>
    <property type="match status" value="1"/>
</dbReference>
<dbReference type="Pfam" id="PF10557">
    <property type="entry name" value="Cullin_Nedd8"/>
    <property type="match status" value="1"/>
</dbReference>
<dbReference type="SMART" id="SM00884">
    <property type="entry name" value="Cullin_Nedd8"/>
    <property type="match status" value="1"/>
</dbReference>
<name>A0A8S1K4F2_PARPR</name>
<evidence type="ECO:0000313" key="5">
    <source>
        <dbReference type="Proteomes" id="UP000688137"/>
    </source>
</evidence>
<dbReference type="GO" id="GO:0006511">
    <property type="term" value="P:ubiquitin-dependent protein catabolic process"/>
    <property type="evidence" value="ECO:0007669"/>
    <property type="project" value="InterPro"/>
</dbReference>
<dbReference type="Proteomes" id="UP000688137">
    <property type="component" value="Unassembled WGS sequence"/>
</dbReference>
<accession>A0A8S1K4F2</accession>
<dbReference type="AlphaFoldDB" id="A0A8S1K4F2"/>
<gene>
    <name evidence="4" type="ORF">PPRIM_AZ9-3.1.T0120069</name>
</gene>
<dbReference type="InterPro" id="IPR016158">
    <property type="entry name" value="Cullin_homology"/>
</dbReference>
<dbReference type="GO" id="GO:0031625">
    <property type="term" value="F:ubiquitin protein ligase binding"/>
    <property type="evidence" value="ECO:0007669"/>
    <property type="project" value="InterPro"/>
</dbReference>
<keyword evidence="5" id="KW-1185">Reference proteome</keyword>
<dbReference type="InterPro" id="IPR001373">
    <property type="entry name" value="Cullin_N"/>
</dbReference>